<dbReference type="GO" id="GO:0005506">
    <property type="term" value="F:iron ion binding"/>
    <property type="evidence" value="ECO:0007669"/>
    <property type="project" value="UniProtKB-UniRule"/>
</dbReference>
<keyword evidence="4 6" id="KW-0408">Iron</keyword>
<organism evidence="7 8">
    <name type="scientific">Desulfurella multipotens</name>
    <dbReference type="NCBI Taxonomy" id="79269"/>
    <lineage>
        <taxon>Bacteria</taxon>
        <taxon>Pseudomonadati</taxon>
        <taxon>Campylobacterota</taxon>
        <taxon>Desulfurellia</taxon>
        <taxon>Desulfurellales</taxon>
        <taxon>Desulfurellaceae</taxon>
        <taxon>Desulfurella</taxon>
    </lineage>
</organism>
<feature type="binding site" description="in other chain" evidence="6">
    <location>
        <position position="36"/>
    </location>
    <ligand>
        <name>NAD(+)</name>
        <dbReference type="ChEBI" id="CHEBI:57540"/>
        <note>ligand shared between two adjacent protomers</note>
    </ligand>
</feature>
<dbReference type="InterPro" id="IPR002922">
    <property type="entry name" value="Thi4_fam"/>
</dbReference>
<dbReference type="HAMAP" id="MF_00304">
    <property type="entry name" value="Thi4"/>
    <property type="match status" value="1"/>
</dbReference>
<feature type="binding site" description="in other chain" evidence="6">
    <location>
        <position position="127"/>
    </location>
    <ligand>
        <name>NAD(+)</name>
        <dbReference type="ChEBI" id="CHEBI:57540"/>
        <note>ligand shared between two adjacent protomers</note>
    </ligand>
</feature>
<dbReference type="UniPathway" id="UPA00060"/>
<feature type="binding site" description="in other chain" evidence="6">
    <location>
        <position position="228"/>
    </location>
    <ligand>
        <name>NAD(+)</name>
        <dbReference type="ChEBI" id="CHEBI:57540"/>
        <note>ligand shared between two adjacent protomers</note>
    </ligand>
</feature>
<accession>A0A1G6IMZ2</accession>
<dbReference type="PRINTS" id="PR00419">
    <property type="entry name" value="ADXRDTASE"/>
</dbReference>
<dbReference type="Gene3D" id="3.50.50.60">
    <property type="entry name" value="FAD/NAD(P)-binding domain"/>
    <property type="match status" value="1"/>
</dbReference>
<feature type="binding site" description="in other chain" evidence="6">
    <location>
        <position position="174"/>
    </location>
    <ligand>
        <name>Fe cation</name>
        <dbReference type="ChEBI" id="CHEBI:24875"/>
        <note>ligand shared between two adjacent protomers</note>
    </ligand>
</feature>
<comment type="catalytic activity">
    <reaction evidence="6">
        <text>hydrogen sulfide + glycine + NAD(+) = ADP-5-ethyl-4-methylthiazole-2-carboxylate + nicotinamide + 3 H2O + H(+)</text>
        <dbReference type="Rhea" id="RHEA:55704"/>
        <dbReference type="ChEBI" id="CHEBI:15377"/>
        <dbReference type="ChEBI" id="CHEBI:15378"/>
        <dbReference type="ChEBI" id="CHEBI:17154"/>
        <dbReference type="ChEBI" id="CHEBI:29919"/>
        <dbReference type="ChEBI" id="CHEBI:57305"/>
        <dbReference type="ChEBI" id="CHEBI:57540"/>
        <dbReference type="ChEBI" id="CHEBI:139151"/>
        <dbReference type="EC" id="2.4.2.59"/>
    </reaction>
</comment>
<dbReference type="EMBL" id="FMYU01000002">
    <property type="protein sequence ID" value="SDC07813.1"/>
    <property type="molecule type" value="Genomic_DNA"/>
</dbReference>
<evidence type="ECO:0000256" key="3">
    <source>
        <dbReference type="ARBA" id="ARBA00022977"/>
    </source>
</evidence>
<keyword evidence="8" id="KW-1185">Reference proteome</keyword>
<dbReference type="PANTHER" id="PTHR43422:SF3">
    <property type="entry name" value="THIAMINE THIAZOLE SYNTHASE"/>
    <property type="match status" value="1"/>
</dbReference>
<feature type="binding site" description="in other chain" evidence="6">
    <location>
        <position position="63"/>
    </location>
    <ligand>
        <name>NAD(+)</name>
        <dbReference type="ChEBI" id="CHEBI:57540"/>
        <note>ligand shared between two adjacent protomers</note>
    </ligand>
</feature>
<dbReference type="OrthoDB" id="9777740at2"/>
<comment type="similarity">
    <text evidence="6">Belongs to the THI4 family.</text>
</comment>
<comment type="pathway">
    <text evidence="6">Cofactor biosynthesis; thiamine diphosphate biosynthesis.</text>
</comment>
<reference evidence="8" key="1">
    <citation type="submission" date="2016-10" db="EMBL/GenBank/DDBJ databases">
        <authorList>
            <person name="Varghese N."/>
            <person name="Submissions S."/>
        </authorList>
    </citation>
    <scope>NUCLEOTIDE SEQUENCE [LARGE SCALE GENOMIC DNA]</scope>
    <source>
        <strain evidence="8">DSM 8415</strain>
    </source>
</reference>
<gene>
    <name evidence="6" type="primary">thi4</name>
    <name evidence="7" type="ORF">SAMN05660835_00272</name>
</gene>
<evidence type="ECO:0000256" key="6">
    <source>
        <dbReference type="HAMAP-Rule" id="MF_00304"/>
    </source>
</evidence>
<dbReference type="GO" id="GO:0009229">
    <property type="term" value="P:thiamine diphosphate biosynthetic process"/>
    <property type="evidence" value="ECO:0007669"/>
    <property type="project" value="UniProtKB-UniRule"/>
</dbReference>
<proteinExistence type="inferred from homology"/>
<dbReference type="Pfam" id="PF01946">
    <property type="entry name" value="Thi4"/>
    <property type="match status" value="1"/>
</dbReference>
<sequence length="264" mass="28293">MALDERIISKAIIERYSQKLLSQLDCDCVIVGGGPAGLICGYELAKNGLKVTLFDKRLSVGGGMWGGAMMFNEIVVQEDGKAILDEFDIKTVLYEPNYYTADSIEAISTLISKTVKAGVKIFNGIEIEDVVLKKVDGQYRVGGVVINWTTVNMASLPVDPIVVSASFTVDATGHDAHLAQTLVRKAGVKLNTDSGGVPGEKPMWADVGEQDTVNHTKEIYNGLYVCGMAANACSGAHRMGPIFGGMLNSGKKCASLILEKWGKK</sequence>
<feature type="binding site" evidence="6">
    <location>
        <position position="238"/>
    </location>
    <ligand>
        <name>glycine</name>
        <dbReference type="ChEBI" id="CHEBI:57305"/>
    </ligand>
</feature>
<dbReference type="InterPro" id="IPR022828">
    <property type="entry name" value="Thi4_prok"/>
</dbReference>
<comment type="function">
    <text evidence="6">Involved in the biosynthesis of the thiazole moiety of thiamine. Catalyzes the conversion of NAD and glycine to adenosine diphosphate 5-(2-hydroxyethyl)-4-methylthiazole-2-carboxylate (ADT), an adenylated thiazole intermediate, using free sulfide as a source of sulfur.</text>
</comment>
<feature type="binding site" evidence="6">
    <location>
        <position position="159"/>
    </location>
    <ligand>
        <name>Fe cation</name>
        <dbReference type="ChEBI" id="CHEBI:24875"/>
        <note>ligand shared between two adjacent protomers</note>
    </ligand>
</feature>
<comment type="caution">
    <text evidence="6">Lacks conserved residue(s) required for the propagation of feature annotation.</text>
</comment>
<evidence type="ECO:0000313" key="7">
    <source>
        <dbReference type="EMBL" id="SDC07813.1"/>
    </source>
</evidence>
<dbReference type="AlphaFoldDB" id="A0A1G6IMZ2"/>
<evidence type="ECO:0000256" key="5">
    <source>
        <dbReference type="ARBA" id="ARBA00023027"/>
    </source>
</evidence>
<protein>
    <recommendedName>
        <fullName evidence="6">Thiamine thiazole synthase</fullName>
        <ecNumber evidence="6">2.4.2.59</ecNumber>
    </recommendedName>
</protein>
<comment type="subunit">
    <text evidence="6">Homooctamer; tetramer of dimers.</text>
</comment>
<dbReference type="Proteomes" id="UP000199411">
    <property type="component" value="Unassembled WGS sequence"/>
</dbReference>
<keyword evidence="1 6" id="KW-0808">Transferase</keyword>
<name>A0A1G6IMZ2_9BACT</name>
<evidence type="ECO:0000256" key="1">
    <source>
        <dbReference type="ARBA" id="ARBA00022679"/>
    </source>
</evidence>
<evidence type="ECO:0000256" key="2">
    <source>
        <dbReference type="ARBA" id="ARBA00022723"/>
    </source>
</evidence>
<dbReference type="EC" id="2.4.2.59" evidence="6"/>
<dbReference type="GO" id="GO:0009228">
    <property type="term" value="P:thiamine biosynthetic process"/>
    <property type="evidence" value="ECO:0007669"/>
    <property type="project" value="UniProtKB-KW"/>
</dbReference>
<dbReference type="PANTHER" id="PTHR43422">
    <property type="entry name" value="THIAMINE THIAZOLE SYNTHASE"/>
    <property type="match status" value="1"/>
</dbReference>
<dbReference type="GO" id="GO:0052837">
    <property type="term" value="P:thiazole biosynthetic process"/>
    <property type="evidence" value="ECO:0007669"/>
    <property type="project" value="UniProtKB-UniRule"/>
</dbReference>
<dbReference type="InterPro" id="IPR036188">
    <property type="entry name" value="FAD/NAD-bd_sf"/>
</dbReference>
<evidence type="ECO:0000313" key="8">
    <source>
        <dbReference type="Proteomes" id="UP000199411"/>
    </source>
</evidence>
<keyword evidence="2 6" id="KW-0479">Metal-binding</keyword>
<evidence type="ECO:0000256" key="4">
    <source>
        <dbReference type="ARBA" id="ARBA00023004"/>
    </source>
</evidence>
<dbReference type="SUPFAM" id="SSF51905">
    <property type="entry name" value="FAD/NAD(P)-binding domain"/>
    <property type="match status" value="1"/>
</dbReference>
<keyword evidence="5 6" id="KW-0520">NAD</keyword>
<dbReference type="NCBIfam" id="TIGR00292">
    <property type="entry name" value="sulfide-dependent adenosine diphosphate thiazole synthase"/>
    <property type="match status" value="1"/>
</dbReference>
<comment type="cofactor">
    <cofactor evidence="6">
        <name>Fe(2+)</name>
        <dbReference type="ChEBI" id="CHEBI:29033"/>
    </cofactor>
</comment>
<dbReference type="RefSeq" id="WP_092127640.1">
    <property type="nucleotide sequence ID" value="NZ_FMYU01000002.1"/>
</dbReference>
<dbReference type="GO" id="GO:0016763">
    <property type="term" value="F:pentosyltransferase activity"/>
    <property type="evidence" value="ECO:0007669"/>
    <property type="project" value="UniProtKB-UniRule"/>
</dbReference>
<keyword evidence="3 6" id="KW-0784">Thiamine biosynthesis</keyword>
<feature type="binding site" evidence="6">
    <location>
        <position position="159"/>
    </location>
    <ligand>
        <name>NAD(+)</name>
        <dbReference type="ChEBI" id="CHEBI:57540"/>
        <note>ligand shared between two adjacent protomers</note>
    </ligand>
</feature>